<accession>A0A822XTA3</accession>
<sequence length="40" mass="4369">MSCGCFGGSVVERKRHPFCTRGDANGMSFLYAQSSHFPSL</sequence>
<name>A0A822XTA3_NELNU</name>
<proteinExistence type="predicted"/>
<comment type="caution">
    <text evidence="1">The sequence shown here is derived from an EMBL/GenBank/DDBJ whole genome shotgun (WGS) entry which is preliminary data.</text>
</comment>
<keyword evidence="2" id="KW-1185">Reference proteome</keyword>
<dbReference type="AlphaFoldDB" id="A0A822XTA3"/>
<evidence type="ECO:0000313" key="2">
    <source>
        <dbReference type="Proteomes" id="UP000607653"/>
    </source>
</evidence>
<evidence type="ECO:0000313" key="1">
    <source>
        <dbReference type="EMBL" id="DAD22943.1"/>
    </source>
</evidence>
<dbReference type="Proteomes" id="UP000607653">
    <property type="component" value="Unassembled WGS sequence"/>
</dbReference>
<dbReference type="EMBL" id="DUZY01000001">
    <property type="protein sequence ID" value="DAD22943.1"/>
    <property type="molecule type" value="Genomic_DNA"/>
</dbReference>
<protein>
    <submittedName>
        <fullName evidence="1">Uncharacterized protein</fullName>
    </submittedName>
</protein>
<gene>
    <name evidence="1" type="ORF">HUJ06_024406</name>
</gene>
<organism evidence="1 2">
    <name type="scientific">Nelumbo nucifera</name>
    <name type="common">Sacred lotus</name>
    <dbReference type="NCBI Taxonomy" id="4432"/>
    <lineage>
        <taxon>Eukaryota</taxon>
        <taxon>Viridiplantae</taxon>
        <taxon>Streptophyta</taxon>
        <taxon>Embryophyta</taxon>
        <taxon>Tracheophyta</taxon>
        <taxon>Spermatophyta</taxon>
        <taxon>Magnoliopsida</taxon>
        <taxon>Proteales</taxon>
        <taxon>Nelumbonaceae</taxon>
        <taxon>Nelumbo</taxon>
    </lineage>
</organism>
<reference evidence="1 2" key="1">
    <citation type="journal article" date="2020" name="Mol. Biol. Evol.">
        <title>Distinct Expression and Methylation Patterns for Genes with Different Fates following a Single Whole-Genome Duplication in Flowering Plants.</title>
        <authorList>
            <person name="Shi T."/>
            <person name="Rahmani R.S."/>
            <person name="Gugger P.F."/>
            <person name="Wang M."/>
            <person name="Li H."/>
            <person name="Zhang Y."/>
            <person name="Li Z."/>
            <person name="Wang Q."/>
            <person name="Van de Peer Y."/>
            <person name="Marchal K."/>
            <person name="Chen J."/>
        </authorList>
    </citation>
    <scope>NUCLEOTIDE SEQUENCE [LARGE SCALE GENOMIC DNA]</scope>
    <source>
        <tissue evidence="1">Leaf</tissue>
    </source>
</reference>